<reference evidence="2" key="1">
    <citation type="journal article" date="2021" name="bioRxiv">
        <title>Whole Genome Assembly and Annotation of Northern Wild Rice, Zizania palustris L., Supports a Whole Genome Duplication in the Zizania Genus.</title>
        <authorList>
            <person name="Haas M."/>
            <person name="Kono T."/>
            <person name="Macchietto M."/>
            <person name="Millas R."/>
            <person name="McGilp L."/>
            <person name="Shao M."/>
            <person name="Duquette J."/>
            <person name="Hirsch C.N."/>
            <person name="Kimball J."/>
        </authorList>
    </citation>
    <scope>NUCLEOTIDE SEQUENCE</scope>
    <source>
        <tissue evidence="2">Fresh leaf tissue</tissue>
    </source>
</reference>
<evidence type="ECO:0000313" key="2">
    <source>
        <dbReference type="EMBL" id="KAG8037969.1"/>
    </source>
</evidence>
<feature type="region of interest" description="Disordered" evidence="1">
    <location>
        <begin position="69"/>
        <end position="108"/>
    </location>
</feature>
<gene>
    <name evidence="2" type="ORF">GUJ93_ZPchr1061g2835</name>
</gene>
<reference evidence="2" key="2">
    <citation type="submission" date="2021-02" db="EMBL/GenBank/DDBJ databases">
        <authorList>
            <person name="Kimball J.A."/>
            <person name="Haas M.W."/>
            <person name="Macchietto M."/>
            <person name="Kono T."/>
            <person name="Duquette J."/>
            <person name="Shao M."/>
        </authorList>
    </citation>
    <scope>NUCLEOTIDE SEQUENCE</scope>
    <source>
        <tissue evidence="2">Fresh leaf tissue</tissue>
    </source>
</reference>
<dbReference type="EMBL" id="JAAALK010002030">
    <property type="protein sequence ID" value="KAG8037969.1"/>
    <property type="molecule type" value="Genomic_DNA"/>
</dbReference>
<comment type="caution">
    <text evidence="2">The sequence shown here is derived from an EMBL/GenBank/DDBJ whole genome shotgun (WGS) entry which is preliminary data.</text>
</comment>
<evidence type="ECO:0000313" key="3">
    <source>
        <dbReference type="Proteomes" id="UP000729402"/>
    </source>
</evidence>
<organism evidence="2 3">
    <name type="scientific">Zizania palustris</name>
    <name type="common">Northern wild rice</name>
    <dbReference type="NCBI Taxonomy" id="103762"/>
    <lineage>
        <taxon>Eukaryota</taxon>
        <taxon>Viridiplantae</taxon>
        <taxon>Streptophyta</taxon>
        <taxon>Embryophyta</taxon>
        <taxon>Tracheophyta</taxon>
        <taxon>Spermatophyta</taxon>
        <taxon>Magnoliopsida</taxon>
        <taxon>Liliopsida</taxon>
        <taxon>Poales</taxon>
        <taxon>Poaceae</taxon>
        <taxon>BOP clade</taxon>
        <taxon>Oryzoideae</taxon>
        <taxon>Oryzeae</taxon>
        <taxon>Zizaniinae</taxon>
        <taxon>Zizania</taxon>
    </lineage>
</organism>
<keyword evidence="3" id="KW-1185">Reference proteome</keyword>
<feature type="compositionally biased region" description="Basic and acidic residues" evidence="1">
    <location>
        <begin position="77"/>
        <end position="88"/>
    </location>
</feature>
<accession>A0A8J5V8J1</accession>
<dbReference type="AlphaFoldDB" id="A0A8J5V8J1"/>
<proteinExistence type="predicted"/>
<dbReference type="Proteomes" id="UP000729402">
    <property type="component" value="Unassembled WGS sequence"/>
</dbReference>
<protein>
    <submittedName>
        <fullName evidence="2">Uncharacterized protein</fullName>
    </submittedName>
</protein>
<evidence type="ECO:0000256" key="1">
    <source>
        <dbReference type="SAM" id="MobiDB-lite"/>
    </source>
</evidence>
<sequence>MTRQHLSVMFTYLVRTYTAVPHVRRRTGCTLAAARGGSANSDDGRGGFFGAPIEDSGARLGGAGGLAEAEFGRRRRASDPLGRRDGGRGRPPGGGESHNVGGRRRAGHGLLRRREDGRWLLSAAALGLGFTREGGNCGGIVLVTAAPKPPPLLISRAFGRIELIKVRK</sequence>
<name>A0A8J5V8J1_ZIZPA</name>